<sequence>MLRYSLILVAALGTAACATPEQRAEQMRVEMERMIQVYGPACGRLGYAANSDQWRNCVLQLSAKEEMERYGHHPHYYAGVGHSHWRFGGMWGPHW</sequence>
<dbReference type="PROSITE" id="PS51257">
    <property type="entry name" value="PROKAR_LIPOPROTEIN"/>
    <property type="match status" value="1"/>
</dbReference>
<evidence type="ECO:0000313" key="2">
    <source>
        <dbReference type="Proteomes" id="UP000284006"/>
    </source>
</evidence>
<dbReference type="AlphaFoldDB" id="A0A418XV81"/>
<evidence type="ECO:0000313" key="1">
    <source>
        <dbReference type="EMBL" id="RJG16606.1"/>
    </source>
</evidence>
<comment type="caution">
    <text evidence="1">The sequence shown here is derived from an EMBL/GenBank/DDBJ whole genome shotgun (WGS) entry which is preliminary data.</text>
</comment>
<protein>
    <recommendedName>
        <fullName evidence="3">Lipoprotein</fullName>
    </recommendedName>
</protein>
<dbReference type="OrthoDB" id="9181538at2"/>
<evidence type="ECO:0008006" key="3">
    <source>
        <dbReference type="Google" id="ProtNLM"/>
    </source>
</evidence>
<organism evidence="1 2">
    <name type="scientific">Massilia cavernae</name>
    <dbReference type="NCBI Taxonomy" id="2320864"/>
    <lineage>
        <taxon>Bacteria</taxon>
        <taxon>Pseudomonadati</taxon>
        <taxon>Pseudomonadota</taxon>
        <taxon>Betaproteobacteria</taxon>
        <taxon>Burkholderiales</taxon>
        <taxon>Oxalobacteraceae</taxon>
        <taxon>Telluria group</taxon>
        <taxon>Massilia</taxon>
    </lineage>
</organism>
<reference evidence="1 2" key="1">
    <citation type="submission" date="2018-09" db="EMBL/GenBank/DDBJ databases">
        <authorList>
            <person name="Zhu H."/>
        </authorList>
    </citation>
    <scope>NUCLEOTIDE SEQUENCE [LARGE SCALE GENOMIC DNA]</scope>
    <source>
        <strain evidence="1 2">K1S02-61</strain>
    </source>
</reference>
<accession>A0A418XV81</accession>
<gene>
    <name evidence="1" type="ORF">D3872_10845</name>
</gene>
<dbReference type="EMBL" id="QYUP01000107">
    <property type="protein sequence ID" value="RJG16606.1"/>
    <property type="molecule type" value="Genomic_DNA"/>
</dbReference>
<proteinExistence type="predicted"/>
<keyword evidence="2" id="KW-1185">Reference proteome</keyword>
<name>A0A418XV81_9BURK</name>
<dbReference type="Proteomes" id="UP000284006">
    <property type="component" value="Unassembled WGS sequence"/>
</dbReference>
<dbReference type="RefSeq" id="WP_119810777.1">
    <property type="nucleotide sequence ID" value="NZ_QYUP01000107.1"/>
</dbReference>